<keyword evidence="2" id="KW-1185">Reference proteome</keyword>
<accession>A0A2T0RFB5</accession>
<dbReference type="EMBL" id="PVTD01000017">
    <property type="protein sequence ID" value="PRY19837.1"/>
    <property type="molecule type" value="Genomic_DNA"/>
</dbReference>
<proteinExistence type="predicted"/>
<gene>
    <name evidence="1" type="ORF">CLV78_1171</name>
</gene>
<name>A0A2T0RFB5_9RHOB</name>
<organism evidence="1 2">
    <name type="scientific">Aliiruegeria haliotis</name>
    <dbReference type="NCBI Taxonomy" id="1280846"/>
    <lineage>
        <taxon>Bacteria</taxon>
        <taxon>Pseudomonadati</taxon>
        <taxon>Pseudomonadota</taxon>
        <taxon>Alphaproteobacteria</taxon>
        <taxon>Rhodobacterales</taxon>
        <taxon>Roseobacteraceae</taxon>
        <taxon>Aliiruegeria</taxon>
    </lineage>
</organism>
<comment type="caution">
    <text evidence="1">The sequence shown here is derived from an EMBL/GenBank/DDBJ whole genome shotgun (WGS) entry which is preliminary data.</text>
</comment>
<evidence type="ECO:0000313" key="2">
    <source>
        <dbReference type="Proteomes" id="UP000239480"/>
    </source>
</evidence>
<reference evidence="1 2" key="1">
    <citation type="submission" date="2018-03" db="EMBL/GenBank/DDBJ databases">
        <title>Genomic Encyclopedia of Archaeal and Bacterial Type Strains, Phase II (KMG-II): from individual species to whole genera.</title>
        <authorList>
            <person name="Goeker M."/>
        </authorList>
    </citation>
    <scope>NUCLEOTIDE SEQUENCE [LARGE SCALE GENOMIC DNA]</scope>
    <source>
        <strain evidence="1 2">DSM 29328</strain>
    </source>
</reference>
<dbReference type="Proteomes" id="UP000239480">
    <property type="component" value="Unassembled WGS sequence"/>
</dbReference>
<dbReference type="AlphaFoldDB" id="A0A2T0RFB5"/>
<feature type="non-terminal residue" evidence="1">
    <location>
        <position position="60"/>
    </location>
</feature>
<evidence type="ECO:0000313" key="1">
    <source>
        <dbReference type="EMBL" id="PRY19837.1"/>
    </source>
</evidence>
<protein>
    <submittedName>
        <fullName evidence="1">Uncharacterized protein</fullName>
    </submittedName>
</protein>
<sequence>MSDWQSTALVTDAFPHWAKSGTLDVDPQDGFVQLERRNSEGNWESFEVFGSTGAFKIDVV</sequence>